<evidence type="ECO:0000256" key="8">
    <source>
        <dbReference type="ARBA" id="ARBA00022777"/>
    </source>
</evidence>
<name>A0A449AHT8_9BACT</name>
<sequence length="566" mass="61586">MMQSTTLQPQKTFIQRTLSTISKIGSTLMFPIAVLPVAAILLRIGAELPDATVFSKIVQTIIIKPGGVVFDNLHLIFAVGIAFGFTKDKRGEAAFAGLIAGLIITTLVPLLVKEFYGSINLGKEVPIYNDKKVITGKILGFEAIFGNKFDAILGSNVLSAIVTGAIIAFVYNRANNVELPKALGFFSGRRLIPALAIITTTLFGILWAIIFPWIAWIIYFISKHLSDNTKVGEGTNISNRFIRASIMGVYGFINRLLIPFGLHHIPNNLFWFQLGEWAKEGGEAGEKVNGDIFIFLNGVAKNNPGGIFQAGFFPVMMFGLPALVGAFIWTAENKVQKIRVLGLFGSAAVISFLSGITEPIEFAFLYVSPLLYFIHAILTGIFAFITGAFGIQLGFGFSAGLLDFITSIPKSLRIINESNFEGLSRVFANPGWIIPIGLLTATTYLFVGKFVIEKLNLDTPGRGKGVILETETTETPKSIGHLGFSEKARSIVKNLGGWDNIVEYNNCSTRLRYLVKDSSLINEDGIKKAGAFGITKVTDISIQIIIGVEAEKINNEIVSNVGNELE</sequence>
<dbReference type="PROSITE" id="PS51098">
    <property type="entry name" value="PTS_EIIB_TYPE_1"/>
    <property type="match status" value="1"/>
</dbReference>
<evidence type="ECO:0000256" key="7">
    <source>
        <dbReference type="ARBA" id="ARBA00022692"/>
    </source>
</evidence>
<evidence type="ECO:0000256" key="10">
    <source>
        <dbReference type="ARBA" id="ARBA00023136"/>
    </source>
</evidence>
<dbReference type="SUPFAM" id="SSF55604">
    <property type="entry name" value="Glucose permease domain IIB"/>
    <property type="match status" value="1"/>
</dbReference>
<evidence type="ECO:0000256" key="6">
    <source>
        <dbReference type="ARBA" id="ARBA00022683"/>
    </source>
</evidence>
<dbReference type="GO" id="GO:0015764">
    <property type="term" value="P:N-acetylglucosamine transport"/>
    <property type="evidence" value="ECO:0007669"/>
    <property type="project" value="TreeGrafter"/>
</dbReference>
<reference evidence="15 16" key="1">
    <citation type="submission" date="2019-01" db="EMBL/GenBank/DDBJ databases">
        <authorList>
            <consortium name="Pathogen Informatics"/>
        </authorList>
    </citation>
    <scope>NUCLEOTIDE SEQUENCE [LARGE SCALE GENOMIC DNA]</scope>
    <source>
        <strain evidence="15 16">NCTC10142</strain>
        <plasmid evidence="16">13</plasmid>
    </source>
</reference>
<keyword evidence="6" id="KW-0598">Phosphotransferase system</keyword>
<evidence type="ECO:0000256" key="12">
    <source>
        <dbReference type="SAM" id="Phobius"/>
    </source>
</evidence>
<dbReference type="InterPro" id="IPR036878">
    <property type="entry name" value="Glu_permease_IIB"/>
</dbReference>
<feature type="transmembrane region" description="Helical" evidence="12">
    <location>
        <begin position="151"/>
        <end position="171"/>
    </location>
</feature>
<dbReference type="Pfam" id="PF00367">
    <property type="entry name" value="PTS_EIIB"/>
    <property type="match status" value="1"/>
</dbReference>
<evidence type="ECO:0000313" key="15">
    <source>
        <dbReference type="EMBL" id="VEU64563.1"/>
    </source>
</evidence>
<feature type="transmembrane region" description="Helical" evidence="12">
    <location>
        <begin position="307"/>
        <end position="328"/>
    </location>
</feature>
<keyword evidence="7 12" id="KW-0812">Transmembrane</keyword>
<dbReference type="GO" id="GO:0005886">
    <property type="term" value="C:plasma membrane"/>
    <property type="evidence" value="ECO:0007669"/>
    <property type="project" value="UniProtKB-SubCell"/>
</dbReference>
<dbReference type="AlphaFoldDB" id="A0A449AHT8"/>
<evidence type="ECO:0000313" key="16">
    <source>
        <dbReference type="Proteomes" id="UP000289506"/>
    </source>
</evidence>
<dbReference type="InterPro" id="IPR001996">
    <property type="entry name" value="PTS_IIB_1"/>
</dbReference>
<keyword evidence="9 12" id="KW-1133">Transmembrane helix</keyword>
<dbReference type="PROSITE" id="PS51103">
    <property type="entry name" value="PTS_EIIC_TYPE_1"/>
    <property type="match status" value="1"/>
</dbReference>
<keyword evidence="8" id="KW-0418">Kinase</keyword>
<keyword evidence="10 12" id="KW-0472">Membrane</keyword>
<dbReference type="InterPro" id="IPR050429">
    <property type="entry name" value="PTS_Glucose_EIICBA"/>
</dbReference>
<organism evidence="15 16">
    <name type="scientific">Mycoplasmopsis cynos</name>
    <dbReference type="NCBI Taxonomy" id="171284"/>
    <lineage>
        <taxon>Bacteria</taxon>
        <taxon>Bacillati</taxon>
        <taxon>Mycoplasmatota</taxon>
        <taxon>Mycoplasmoidales</taxon>
        <taxon>Metamycoplasmataceae</taxon>
        <taxon>Mycoplasmopsis</taxon>
    </lineage>
</organism>
<feature type="transmembrane region" description="Helical" evidence="12">
    <location>
        <begin position="191"/>
        <end position="221"/>
    </location>
</feature>
<dbReference type="InterPro" id="IPR003352">
    <property type="entry name" value="PTS_EIIC"/>
</dbReference>
<feature type="domain" description="PTS EIIB type-1" evidence="13">
    <location>
        <begin position="485"/>
        <end position="566"/>
    </location>
</feature>
<feature type="transmembrane region" description="Helical" evidence="12">
    <location>
        <begin position="363"/>
        <end position="386"/>
    </location>
</feature>
<geneLocation type="plasmid" evidence="15 16">
    <name>13</name>
</geneLocation>
<dbReference type="PANTHER" id="PTHR30009">
    <property type="entry name" value="CYTOCHROME C-TYPE SYNTHESIS PROTEIN AND PTS TRANSMEMBRANE COMPONENT"/>
    <property type="match status" value="1"/>
</dbReference>
<proteinExistence type="predicted"/>
<evidence type="ECO:0000259" key="13">
    <source>
        <dbReference type="PROSITE" id="PS51098"/>
    </source>
</evidence>
<feature type="transmembrane region" description="Helical" evidence="12">
    <location>
        <begin position="432"/>
        <end position="452"/>
    </location>
</feature>
<dbReference type="CDD" id="cd00212">
    <property type="entry name" value="PTS_IIB_glc"/>
    <property type="match status" value="1"/>
</dbReference>
<evidence type="ECO:0000256" key="9">
    <source>
        <dbReference type="ARBA" id="ARBA00022989"/>
    </source>
</evidence>
<dbReference type="GO" id="GO:0090563">
    <property type="term" value="F:protein-phosphocysteine-sugar phosphotransferase activity"/>
    <property type="evidence" value="ECO:0007669"/>
    <property type="project" value="TreeGrafter"/>
</dbReference>
<accession>A0A449AHT8</accession>
<dbReference type="InterPro" id="IPR018113">
    <property type="entry name" value="PTrfase_EIIB_Cys"/>
</dbReference>
<evidence type="ECO:0000256" key="3">
    <source>
        <dbReference type="ARBA" id="ARBA00022475"/>
    </source>
</evidence>
<keyword evidence="5 15" id="KW-0808">Transferase</keyword>
<gene>
    <name evidence="15" type="primary">ptsG_2</name>
    <name evidence="15" type="ORF">NCTC10142_00317</name>
</gene>
<feature type="transmembrane region" description="Helical" evidence="12">
    <location>
        <begin position="62"/>
        <end position="86"/>
    </location>
</feature>
<evidence type="ECO:0000256" key="1">
    <source>
        <dbReference type="ARBA" id="ARBA00004651"/>
    </source>
</evidence>
<evidence type="ECO:0000259" key="14">
    <source>
        <dbReference type="PROSITE" id="PS51103"/>
    </source>
</evidence>
<feature type="active site" description="Phosphocysteine intermediate; for EIIB activity" evidence="11">
    <location>
        <position position="507"/>
    </location>
</feature>
<keyword evidence="2" id="KW-0813">Transport</keyword>
<evidence type="ECO:0000256" key="11">
    <source>
        <dbReference type="PROSITE-ProRule" id="PRU00421"/>
    </source>
</evidence>
<keyword evidence="15" id="KW-0614">Plasmid</keyword>
<dbReference type="InterPro" id="IPR013013">
    <property type="entry name" value="PTS_EIIC_1"/>
</dbReference>
<feature type="domain" description="PTS EIIC type-1" evidence="14">
    <location>
        <begin position="15"/>
        <end position="464"/>
    </location>
</feature>
<feature type="transmembrane region" description="Helical" evidence="12">
    <location>
        <begin position="340"/>
        <end position="357"/>
    </location>
</feature>
<evidence type="ECO:0000256" key="4">
    <source>
        <dbReference type="ARBA" id="ARBA00022597"/>
    </source>
</evidence>
<comment type="subcellular location">
    <subcellularLocation>
        <location evidence="1">Cell membrane</location>
        <topology evidence="1">Multi-pass membrane protein</topology>
    </subcellularLocation>
</comment>
<evidence type="ECO:0000256" key="5">
    <source>
        <dbReference type="ARBA" id="ARBA00022679"/>
    </source>
</evidence>
<keyword evidence="4" id="KW-0762">Sugar transport</keyword>
<dbReference type="Proteomes" id="UP000289506">
    <property type="component" value="Plasmid 13"/>
</dbReference>
<feature type="transmembrane region" description="Helical" evidence="12">
    <location>
        <begin position="21"/>
        <end position="42"/>
    </location>
</feature>
<keyword evidence="3" id="KW-1003">Cell membrane</keyword>
<dbReference type="GO" id="GO:0008982">
    <property type="term" value="F:protein-N(PI)-phosphohistidine-sugar phosphotransferase activity"/>
    <property type="evidence" value="ECO:0007669"/>
    <property type="project" value="InterPro"/>
</dbReference>
<dbReference type="Gene3D" id="3.30.1360.60">
    <property type="entry name" value="Glucose permease domain IIB"/>
    <property type="match status" value="1"/>
</dbReference>
<protein>
    <submittedName>
        <fullName evidence="15">Phosphotransferase permease, EIIB domain-containing protein</fullName>
    </submittedName>
</protein>
<dbReference type="Pfam" id="PF02378">
    <property type="entry name" value="PTS_EIIC"/>
    <property type="match status" value="1"/>
</dbReference>
<dbReference type="PANTHER" id="PTHR30009:SF4">
    <property type="entry name" value="PTS SYSTEM N-ACETYLGLUCOSAMINE-SPECIFIC EIICBA COMPONENT"/>
    <property type="match status" value="1"/>
</dbReference>
<dbReference type="GO" id="GO:0016301">
    <property type="term" value="F:kinase activity"/>
    <property type="evidence" value="ECO:0007669"/>
    <property type="project" value="UniProtKB-KW"/>
</dbReference>
<feature type="transmembrane region" description="Helical" evidence="12">
    <location>
        <begin position="93"/>
        <end position="112"/>
    </location>
</feature>
<dbReference type="EMBL" id="LR214986">
    <property type="protein sequence ID" value="VEU64563.1"/>
    <property type="molecule type" value="Genomic_DNA"/>
</dbReference>
<dbReference type="GO" id="GO:0009401">
    <property type="term" value="P:phosphoenolpyruvate-dependent sugar phosphotransferase system"/>
    <property type="evidence" value="ECO:0007669"/>
    <property type="project" value="UniProtKB-KW"/>
</dbReference>
<evidence type="ECO:0000256" key="2">
    <source>
        <dbReference type="ARBA" id="ARBA00022448"/>
    </source>
</evidence>
<dbReference type="RefSeq" id="WP_129720498.1">
    <property type="nucleotide sequence ID" value="NZ_LR214986.1"/>
</dbReference>